<protein>
    <recommendedName>
        <fullName evidence="3">Dipeptidylpeptidase IV N-terminal domain-containing protein</fullName>
    </recommendedName>
</protein>
<evidence type="ECO:0008006" key="3">
    <source>
        <dbReference type="Google" id="ProtNLM"/>
    </source>
</evidence>
<feature type="region of interest" description="Disordered" evidence="1">
    <location>
        <begin position="347"/>
        <end position="369"/>
    </location>
</feature>
<feature type="compositionally biased region" description="Low complexity" evidence="1">
    <location>
        <begin position="38"/>
        <end position="51"/>
    </location>
</feature>
<dbReference type="EMBL" id="LAZR01060808">
    <property type="protein sequence ID" value="KKK64908.1"/>
    <property type="molecule type" value="Genomic_DNA"/>
</dbReference>
<dbReference type="Gene3D" id="2.120.10.30">
    <property type="entry name" value="TolB, C-terminal domain"/>
    <property type="match status" value="1"/>
</dbReference>
<reference evidence="2" key="1">
    <citation type="journal article" date="2015" name="Nature">
        <title>Complex archaea that bridge the gap between prokaryotes and eukaryotes.</title>
        <authorList>
            <person name="Spang A."/>
            <person name="Saw J.H."/>
            <person name="Jorgensen S.L."/>
            <person name="Zaremba-Niedzwiedzka K."/>
            <person name="Martijn J."/>
            <person name="Lind A.E."/>
            <person name="van Eijk R."/>
            <person name="Schleper C."/>
            <person name="Guy L."/>
            <person name="Ettema T.J."/>
        </authorList>
    </citation>
    <scope>NUCLEOTIDE SEQUENCE</scope>
</reference>
<gene>
    <name evidence="2" type="ORF">LCGC14_2979470</name>
</gene>
<evidence type="ECO:0000256" key="1">
    <source>
        <dbReference type="SAM" id="MobiDB-lite"/>
    </source>
</evidence>
<feature type="non-terminal residue" evidence="2">
    <location>
        <position position="369"/>
    </location>
</feature>
<sequence length="369" mass="38461">NLRVAAPILVGAVTLIVGVFAACGGGGPAGTPTPSPAPSAGLSPSPDVPTSTPLPPLEPSSYRFLYSEFGVEEDLIWSIDPADPSDRVQLAVVPHGAGWGIKPALSPDGKKIAYNAMPADGLSTATDAETRILDLESGETSVVAEGVDLRTVPRWSPDGGLLFLRRNLGEDVTVILVDLREPEDEEKPPPIRTVLRQHESDVQTYTPLGFDPGEATLYFTQLQGGTELGSYLGRYAPATSEAVATATAIAEATATAGAGTPTPTPTPPPTPPALSGDVFLFLSDQIARDLALSPDASRVAFLVQGLVEGRFLFQVHIADIKAKQVSPLDVVEGLEAGDQLSPIWHPDGDKVSFGQLPSGADPGRVAMVP</sequence>
<proteinExistence type="predicted"/>
<dbReference type="SUPFAM" id="SSF82171">
    <property type="entry name" value="DPP6 N-terminal domain-like"/>
    <property type="match status" value="1"/>
</dbReference>
<dbReference type="InterPro" id="IPR011042">
    <property type="entry name" value="6-blade_b-propeller_TolB-like"/>
</dbReference>
<comment type="caution">
    <text evidence="2">The sequence shown here is derived from an EMBL/GenBank/DDBJ whole genome shotgun (WGS) entry which is preliminary data.</text>
</comment>
<feature type="region of interest" description="Disordered" evidence="1">
    <location>
        <begin position="29"/>
        <end position="54"/>
    </location>
</feature>
<dbReference type="AlphaFoldDB" id="A0A0F8X7X6"/>
<accession>A0A0F8X7X6</accession>
<dbReference type="Pfam" id="PF07676">
    <property type="entry name" value="PD40"/>
    <property type="match status" value="1"/>
</dbReference>
<organism evidence="2">
    <name type="scientific">marine sediment metagenome</name>
    <dbReference type="NCBI Taxonomy" id="412755"/>
    <lineage>
        <taxon>unclassified sequences</taxon>
        <taxon>metagenomes</taxon>
        <taxon>ecological metagenomes</taxon>
    </lineage>
</organism>
<evidence type="ECO:0000313" key="2">
    <source>
        <dbReference type="EMBL" id="KKK64908.1"/>
    </source>
</evidence>
<name>A0A0F8X7X6_9ZZZZ</name>
<dbReference type="InterPro" id="IPR011659">
    <property type="entry name" value="WD40"/>
</dbReference>
<feature type="non-terminal residue" evidence="2">
    <location>
        <position position="1"/>
    </location>
</feature>